<organism evidence="3 4">
    <name type="scientific">Halorubrum saccharovorum</name>
    <dbReference type="NCBI Taxonomy" id="2248"/>
    <lineage>
        <taxon>Archaea</taxon>
        <taxon>Methanobacteriati</taxon>
        <taxon>Methanobacteriota</taxon>
        <taxon>Stenosarchaea group</taxon>
        <taxon>Halobacteria</taxon>
        <taxon>Halobacteriales</taxon>
        <taxon>Haloferacaceae</taxon>
        <taxon>Halorubrum</taxon>
    </lineage>
</organism>
<sequence>SDVGSITVEEQDTGASWSEGVYSQSAGDVVEMSVELDDADDAYVQFGDEESGYVDVLYVEDDDDDDEVTFQVNTRTVGTDGSSDSFYSDEDIVESMAEDNDGNTDNEFDGVTFYDEEVSDDDTNEFDTQSLNEYRSQLDVTALVRPLQPTDYPVAVNGNGNFVVNDDDESELDDELDLATLDLTAPTLGDVTTWTAPADNADEDDNLTDVLDTVSESSEIAEDDRAVIQIEASGLYGAMVDKEDDYDALDDGFDPQTIHQVNEIPGEGITVEVEAEEGSGNQGTAQVDFENADSSDVFVLADNDSGELFIIVDTSSSSAFAGTVEAGDSLTASVEYETDDDNRYSFQSSVDDDQYNEFTAYEGGADGTGDEAAYPYFSADSTESTEGTFDLVERDATFDNVNNDSVEVEVTEDAEITGETNVAPGSDASVRVRSADGVSPSFVETTDANITEDGTFSAEFDFSGQSVDDTGTVNFRVEGSSIADSDMVLIEEVEEEDGEDGEDTDGEDGEDTDGEDGEDTDGEDGSDDGEDGSDDGEDGSDDGEDGSDDGGDGESEDG</sequence>
<dbReference type="EMBL" id="JNFH02000179">
    <property type="protein sequence ID" value="KKF38997.1"/>
    <property type="molecule type" value="Genomic_DNA"/>
</dbReference>
<name>A0A0F8CJ67_9EURY</name>
<dbReference type="Proteomes" id="UP000053331">
    <property type="component" value="Unassembled WGS sequence"/>
</dbReference>
<keyword evidence="4" id="KW-1185">Reference proteome</keyword>
<evidence type="ECO:0000256" key="1">
    <source>
        <dbReference type="SAM" id="MobiDB-lite"/>
    </source>
</evidence>
<dbReference type="NCBIfam" id="NF045517">
    <property type="entry name" value="halo_surf_dom"/>
    <property type="match status" value="1"/>
</dbReference>
<evidence type="ECO:0000313" key="3">
    <source>
        <dbReference type="EMBL" id="KKF38997.1"/>
    </source>
</evidence>
<feature type="region of interest" description="Disordered" evidence="1">
    <location>
        <begin position="483"/>
        <end position="558"/>
    </location>
</feature>
<feature type="non-terminal residue" evidence="3">
    <location>
        <position position="1"/>
    </location>
</feature>
<comment type="caution">
    <text evidence="3">The sequence shown here is derived from an EMBL/GenBank/DDBJ whole genome shotgun (WGS) entry which is preliminary data.</text>
</comment>
<dbReference type="Pfam" id="PF25162">
    <property type="entry name" value="DUF7827"/>
    <property type="match status" value="1"/>
</dbReference>
<feature type="non-terminal residue" evidence="3">
    <location>
        <position position="558"/>
    </location>
</feature>
<feature type="region of interest" description="Disordered" evidence="1">
    <location>
        <begin position="1"/>
        <end position="22"/>
    </location>
</feature>
<feature type="compositionally biased region" description="Acidic residues" evidence="1">
    <location>
        <begin position="489"/>
        <end position="558"/>
    </location>
</feature>
<evidence type="ECO:0000313" key="4">
    <source>
        <dbReference type="Proteomes" id="UP000053331"/>
    </source>
</evidence>
<evidence type="ECO:0000259" key="2">
    <source>
        <dbReference type="Pfam" id="PF25162"/>
    </source>
</evidence>
<reference evidence="3 4" key="1">
    <citation type="journal article" date="2015" name="Genome Announc.">
        <title>Draft genome sequence of a Halorubrum H3 strain isolated from the burlinskoye salt lake (Altai Krai, Russia).</title>
        <authorList>
            <person name="Rozanov A.S."/>
            <person name="Bryanskaya A.V."/>
            <person name="Malup T.K."/>
            <person name="Kotenko A.V."/>
            <person name="Peltek S.E."/>
        </authorList>
    </citation>
    <scope>NUCLEOTIDE SEQUENCE [LARGE SCALE GENOMIC DNA]</scope>
    <source>
        <strain evidence="3 4">H3</strain>
    </source>
</reference>
<dbReference type="AlphaFoldDB" id="A0A0F8CJ67"/>
<feature type="compositionally biased region" description="Polar residues" evidence="1">
    <location>
        <begin position="13"/>
        <end position="22"/>
    </location>
</feature>
<proteinExistence type="predicted"/>
<dbReference type="InterPro" id="IPR057149">
    <property type="entry name" value="DUF7827"/>
</dbReference>
<gene>
    <name evidence="3" type="ORF">FK85_32135</name>
</gene>
<feature type="domain" description="DUF7827" evidence="2">
    <location>
        <begin position="10"/>
        <end position="106"/>
    </location>
</feature>
<accession>A0A0F8CJ67</accession>
<protein>
    <recommendedName>
        <fullName evidence="2">DUF7827 domain-containing protein</fullName>
    </recommendedName>
</protein>